<reference evidence="8" key="1">
    <citation type="submission" date="2016-02" db="EMBL/GenBank/DDBJ databases">
        <authorList>
            <person name="Holder M.E."/>
            <person name="Ajami N.J."/>
            <person name="Petrosino J.F."/>
        </authorList>
    </citation>
    <scope>NUCLEOTIDE SEQUENCE [LARGE SCALE GENOMIC DNA]</scope>
    <source>
        <strain evidence="8">DSM 12838</strain>
    </source>
</reference>
<evidence type="ECO:0000256" key="4">
    <source>
        <dbReference type="ARBA" id="ARBA00022691"/>
    </source>
</evidence>
<evidence type="ECO:0000256" key="1">
    <source>
        <dbReference type="ARBA" id="ARBA00022485"/>
    </source>
</evidence>
<dbReference type="PANTHER" id="PTHR11061">
    <property type="entry name" value="RNA M5U METHYLTRANSFERASE"/>
    <property type="match status" value="1"/>
</dbReference>
<dbReference type="PROSITE" id="PS50926">
    <property type="entry name" value="TRAM"/>
    <property type="match status" value="1"/>
</dbReference>
<dbReference type="InterPro" id="IPR012340">
    <property type="entry name" value="NA-bd_OB-fold"/>
</dbReference>
<dbReference type="InterPro" id="IPR029063">
    <property type="entry name" value="SAM-dependent_MTases_sf"/>
</dbReference>
<dbReference type="PANTHER" id="PTHR11061:SF49">
    <property type="entry name" value="23S RRNA (URACIL(1939)-C(5))-METHYLTRANSFERASE RLMD"/>
    <property type="match status" value="1"/>
</dbReference>
<feature type="domain" description="TRAM" evidence="6">
    <location>
        <begin position="1"/>
        <end position="58"/>
    </location>
</feature>
<keyword evidence="2 5" id="KW-0489">Methyltransferase</keyword>
<evidence type="ECO:0000313" key="8">
    <source>
        <dbReference type="Proteomes" id="UP000063964"/>
    </source>
</evidence>
<feature type="active site" description="Nucleophile" evidence="5">
    <location>
        <position position="340"/>
    </location>
</feature>
<dbReference type="CDD" id="cd02440">
    <property type="entry name" value="AdoMet_MTases"/>
    <property type="match status" value="1"/>
</dbReference>
<dbReference type="STRING" id="888061.AXF15_00175"/>
<sequence>MNDLLTLRVEKLLWRGRGLARLDSGKAVMIEPGVLPGESIAARVLADHKDYTRAESVEILAPSALRRPHPCPHAGDCGGSRFGVLEPEASARIKEDMLRDTASRSLEPDVLAGLRVIPAPRGWRYRWRGQIHVRNGRPHTMGHASNDLAPLTDCHLLSPPLAADMENLARSLPDGRFTIAASPATEETFTERGRGGLILPIPDFDLDLRVPPGTFFQANWELNQTLIREVVAALDGFGRVADLFSGAGNFALPLARRGKTVLAVEGSSAAARCGADNARRLGLAQAEFRGANLARPASWEPVRHFLPQAAVLDPPRAGAKDIGAALMSISSLRRLVWVSCDVVNTLRDARPLLRAGWRISDLVLLDMFPGTWHMEVLMVLDRPDA</sequence>
<name>A0A109W5A0_9BACT</name>
<dbReference type="Proteomes" id="UP000063964">
    <property type="component" value="Chromosome"/>
</dbReference>
<dbReference type="Pfam" id="PF05958">
    <property type="entry name" value="tRNA_U5-meth_tr"/>
    <property type="match status" value="1"/>
</dbReference>
<dbReference type="KEGG" id="doa:AXF15_00175"/>
<organism evidence="7 8">
    <name type="scientific">Desulfomicrobium orale DSM 12838</name>
    <dbReference type="NCBI Taxonomy" id="888061"/>
    <lineage>
        <taxon>Bacteria</taxon>
        <taxon>Pseudomonadati</taxon>
        <taxon>Thermodesulfobacteriota</taxon>
        <taxon>Desulfovibrionia</taxon>
        <taxon>Desulfovibrionales</taxon>
        <taxon>Desulfomicrobiaceae</taxon>
        <taxon>Desulfomicrobium</taxon>
    </lineage>
</organism>
<proteinExistence type="inferred from homology"/>
<dbReference type="OrthoDB" id="9804590at2"/>
<evidence type="ECO:0000259" key="6">
    <source>
        <dbReference type="PROSITE" id="PS50926"/>
    </source>
</evidence>
<evidence type="ECO:0000313" key="7">
    <source>
        <dbReference type="EMBL" id="AMD91684.1"/>
    </source>
</evidence>
<dbReference type="PROSITE" id="PS51687">
    <property type="entry name" value="SAM_MT_RNA_M5U"/>
    <property type="match status" value="1"/>
</dbReference>
<dbReference type="Gene3D" id="2.40.50.140">
    <property type="entry name" value="Nucleic acid-binding proteins"/>
    <property type="match status" value="1"/>
</dbReference>
<gene>
    <name evidence="7" type="ORF">AXF15_00175</name>
</gene>
<keyword evidence="3 5" id="KW-0808">Transferase</keyword>
<keyword evidence="1" id="KW-0411">Iron-sulfur</keyword>
<keyword evidence="1" id="KW-0479">Metal-binding</keyword>
<feature type="binding site" evidence="5">
    <location>
        <position position="313"/>
    </location>
    <ligand>
        <name>S-adenosyl-L-methionine</name>
        <dbReference type="ChEBI" id="CHEBI:59789"/>
    </ligand>
</feature>
<dbReference type="EMBL" id="CP014230">
    <property type="protein sequence ID" value="AMD91684.1"/>
    <property type="molecule type" value="Genomic_DNA"/>
</dbReference>
<evidence type="ECO:0000256" key="2">
    <source>
        <dbReference type="ARBA" id="ARBA00022603"/>
    </source>
</evidence>
<dbReference type="InterPro" id="IPR010280">
    <property type="entry name" value="U5_MeTrfase_fam"/>
</dbReference>
<keyword evidence="1" id="KW-0004">4Fe-4S</keyword>
<dbReference type="SUPFAM" id="SSF50249">
    <property type="entry name" value="Nucleic acid-binding proteins"/>
    <property type="match status" value="1"/>
</dbReference>
<keyword evidence="1" id="KW-0408">Iron</keyword>
<dbReference type="Gene3D" id="3.40.50.150">
    <property type="entry name" value="Vaccinia Virus protein VP39"/>
    <property type="match status" value="1"/>
</dbReference>
<keyword evidence="8" id="KW-1185">Reference proteome</keyword>
<feature type="binding site" evidence="5">
    <location>
        <position position="217"/>
    </location>
    <ligand>
        <name>S-adenosyl-L-methionine</name>
        <dbReference type="ChEBI" id="CHEBI:59789"/>
    </ligand>
</feature>
<evidence type="ECO:0000256" key="5">
    <source>
        <dbReference type="PROSITE-ProRule" id="PRU01024"/>
    </source>
</evidence>
<comment type="similarity">
    <text evidence="5">Belongs to the class I-like SAM-binding methyltransferase superfamily. RNA M5U methyltransferase family.</text>
</comment>
<dbReference type="RefSeq" id="WP_066601586.1">
    <property type="nucleotide sequence ID" value="NZ_CP014230.1"/>
</dbReference>
<evidence type="ECO:0000256" key="3">
    <source>
        <dbReference type="ARBA" id="ARBA00022679"/>
    </source>
</evidence>
<dbReference type="GO" id="GO:0051539">
    <property type="term" value="F:4 iron, 4 sulfur cluster binding"/>
    <property type="evidence" value="ECO:0007669"/>
    <property type="project" value="UniProtKB-KW"/>
</dbReference>
<dbReference type="GO" id="GO:0070041">
    <property type="term" value="F:rRNA (uridine-C5-)-methyltransferase activity"/>
    <property type="evidence" value="ECO:0007669"/>
    <property type="project" value="TreeGrafter"/>
</dbReference>
<dbReference type="Gene3D" id="2.40.50.1070">
    <property type="match status" value="1"/>
</dbReference>
<dbReference type="AlphaFoldDB" id="A0A109W5A0"/>
<keyword evidence="4 5" id="KW-0949">S-adenosyl-L-methionine</keyword>
<feature type="binding site" evidence="5">
    <location>
        <position position="244"/>
    </location>
    <ligand>
        <name>S-adenosyl-L-methionine</name>
        <dbReference type="ChEBI" id="CHEBI:59789"/>
    </ligand>
</feature>
<protein>
    <recommendedName>
        <fullName evidence="6">TRAM domain-containing protein</fullName>
    </recommendedName>
</protein>
<dbReference type="GO" id="GO:0070475">
    <property type="term" value="P:rRNA base methylation"/>
    <property type="evidence" value="ECO:0007669"/>
    <property type="project" value="TreeGrafter"/>
</dbReference>
<dbReference type="SUPFAM" id="SSF53335">
    <property type="entry name" value="S-adenosyl-L-methionine-dependent methyltransferases"/>
    <property type="match status" value="1"/>
</dbReference>
<accession>A0A109W5A0</accession>
<dbReference type="InterPro" id="IPR002792">
    <property type="entry name" value="TRAM_dom"/>
</dbReference>
<feature type="binding site" evidence="5">
    <location>
        <position position="265"/>
    </location>
    <ligand>
        <name>S-adenosyl-L-methionine</name>
        <dbReference type="ChEBI" id="CHEBI:59789"/>
    </ligand>
</feature>